<sequence>MPDCFATLSSPWFLLLSATYFLAMNRYPKAAAPALPPVVLGVDLTIINHESLRRSLHSTLTPSARAINLRIDPSMDLIYLCEAMLPNTLPCLATLTGPGVTAVTLRAAHLAWQPVPDHPIGRGTATLAALESGTCFLTAGSRKVAVASFSNRAIHATRIDMEVQSRANLLEYLRTDWFTLEISGTNHRRLTRPLAFNAVLEFDVQLSRGAQA</sequence>
<proteinExistence type="predicted"/>
<comment type="caution">
    <text evidence="1">The sequence shown here is derived from an EMBL/GenBank/DDBJ whole genome shotgun (WGS) entry which is preliminary data.</text>
</comment>
<dbReference type="EMBL" id="BAABDH010000114">
    <property type="protein sequence ID" value="GAA3955418.1"/>
    <property type="molecule type" value="Genomic_DNA"/>
</dbReference>
<dbReference type="RefSeq" id="WP_345117937.1">
    <property type="nucleotide sequence ID" value="NZ_BAABDH010000114.1"/>
</dbReference>
<dbReference type="Proteomes" id="UP001499909">
    <property type="component" value="Unassembled WGS sequence"/>
</dbReference>
<evidence type="ECO:0000313" key="2">
    <source>
        <dbReference type="Proteomes" id="UP001499909"/>
    </source>
</evidence>
<keyword evidence="2" id="KW-1185">Reference proteome</keyword>
<accession>A0ABP7NWC3</accession>
<protein>
    <submittedName>
        <fullName evidence="1">Uncharacterized protein</fullName>
    </submittedName>
</protein>
<organism evidence="1 2">
    <name type="scientific">Hymenobacter algoricola</name>
    <dbReference type="NCBI Taxonomy" id="486267"/>
    <lineage>
        <taxon>Bacteria</taxon>
        <taxon>Pseudomonadati</taxon>
        <taxon>Bacteroidota</taxon>
        <taxon>Cytophagia</taxon>
        <taxon>Cytophagales</taxon>
        <taxon>Hymenobacteraceae</taxon>
        <taxon>Hymenobacter</taxon>
    </lineage>
</organism>
<name>A0ABP7NWC3_9BACT</name>
<reference evidence="2" key="1">
    <citation type="journal article" date="2019" name="Int. J. Syst. Evol. Microbiol.">
        <title>The Global Catalogue of Microorganisms (GCM) 10K type strain sequencing project: providing services to taxonomists for standard genome sequencing and annotation.</title>
        <authorList>
            <consortium name="The Broad Institute Genomics Platform"/>
            <consortium name="The Broad Institute Genome Sequencing Center for Infectious Disease"/>
            <person name="Wu L."/>
            <person name="Ma J."/>
        </authorList>
    </citation>
    <scope>NUCLEOTIDE SEQUENCE [LARGE SCALE GENOMIC DNA]</scope>
    <source>
        <strain evidence="2">JCM 17214</strain>
    </source>
</reference>
<evidence type="ECO:0000313" key="1">
    <source>
        <dbReference type="EMBL" id="GAA3955418.1"/>
    </source>
</evidence>
<gene>
    <name evidence="1" type="ORF">GCM10022406_41070</name>
</gene>